<comment type="similarity">
    <text evidence="1 2">Belongs to the small heat shock protein (HSP20) family.</text>
</comment>
<sequence>MWSDALAALDRAERMHRQLFQPRHASTWEPPVDVLETEHEVLIYVALPGVDAHEVGAMIEDATLVVSGRRTLPPALRTAAIHRLELPQGRFERHIALPAGRYGAVDVASEQGCLVIRLHKMP</sequence>
<dbReference type="EMBL" id="CP042344">
    <property type="protein sequence ID" value="QEA14409.1"/>
    <property type="molecule type" value="Genomic_DNA"/>
</dbReference>
<proteinExistence type="inferred from homology"/>
<dbReference type="KEGG" id="cof:FOZ74_00570"/>
<reference evidence="4 5" key="1">
    <citation type="submission" date="2019-07" db="EMBL/GenBank/DDBJ databases">
        <title>Complete genome sequence of Comamonas sp. NLF 7-7 isolated from livestock.</title>
        <authorList>
            <person name="Kim D.H."/>
            <person name="Kim J.G."/>
        </authorList>
    </citation>
    <scope>NUCLEOTIDE SEQUENCE [LARGE SCALE GENOMIC DNA]</scope>
    <source>
        <strain evidence="4 5">NLF 7-7</strain>
    </source>
</reference>
<gene>
    <name evidence="4" type="ORF">FOZ74_00570</name>
</gene>
<dbReference type="SUPFAM" id="SSF49764">
    <property type="entry name" value="HSP20-like chaperones"/>
    <property type="match status" value="1"/>
</dbReference>
<name>A0A5B8RXP7_9BURK</name>
<evidence type="ECO:0000259" key="3">
    <source>
        <dbReference type="PROSITE" id="PS01031"/>
    </source>
</evidence>
<dbReference type="AlphaFoldDB" id="A0A5B8RXP7"/>
<evidence type="ECO:0000313" key="4">
    <source>
        <dbReference type="EMBL" id="QEA14409.1"/>
    </source>
</evidence>
<dbReference type="Pfam" id="PF00011">
    <property type="entry name" value="HSP20"/>
    <property type="match status" value="1"/>
</dbReference>
<feature type="domain" description="SHSP" evidence="3">
    <location>
        <begin position="23"/>
        <end position="122"/>
    </location>
</feature>
<dbReference type="PROSITE" id="PS01031">
    <property type="entry name" value="SHSP"/>
    <property type="match status" value="1"/>
</dbReference>
<dbReference type="CDD" id="cd06464">
    <property type="entry name" value="ACD_sHsps-like"/>
    <property type="match status" value="1"/>
</dbReference>
<dbReference type="Gene3D" id="2.60.40.790">
    <property type="match status" value="1"/>
</dbReference>
<dbReference type="Proteomes" id="UP000321199">
    <property type="component" value="Chromosome"/>
</dbReference>
<dbReference type="OrthoDB" id="5295562at2"/>
<evidence type="ECO:0000313" key="5">
    <source>
        <dbReference type="Proteomes" id="UP000321199"/>
    </source>
</evidence>
<accession>A0A5B8RXP7</accession>
<dbReference type="InterPro" id="IPR002068">
    <property type="entry name" value="A-crystallin/Hsp20_dom"/>
</dbReference>
<evidence type="ECO:0000256" key="2">
    <source>
        <dbReference type="RuleBase" id="RU003616"/>
    </source>
</evidence>
<organism evidence="4 5">
    <name type="scientific">Comamonas flocculans</name>
    <dbReference type="NCBI Taxonomy" id="2597701"/>
    <lineage>
        <taxon>Bacteria</taxon>
        <taxon>Pseudomonadati</taxon>
        <taxon>Pseudomonadota</taxon>
        <taxon>Betaproteobacteria</taxon>
        <taxon>Burkholderiales</taxon>
        <taxon>Comamonadaceae</taxon>
        <taxon>Comamonas</taxon>
    </lineage>
</organism>
<dbReference type="InterPro" id="IPR008978">
    <property type="entry name" value="HSP20-like_chaperone"/>
</dbReference>
<keyword evidence="5" id="KW-1185">Reference proteome</keyword>
<evidence type="ECO:0000256" key="1">
    <source>
        <dbReference type="PROSITE-ProRule" id="PRU00285"/>
    </source>
</evidence>
<protein>
    <submittedName>
        <fullName evidence="4">Hsp20/alpha crystallin family protein</fullName>
    </submittedName>
</protein>